<evidence type="ECO:0000256" key="5">
    <source>
        <dbReference type="SAM" id="MobiDB-lite"/>
    </source>
</evidence>
<protein>
    <submittedName>
        <fullName evidence="7">High-affinity methionine permease</fullName>
    </submittedName>
</protein>
<dbReference type="EMBL" id="KB726184">
    <property type="protein sequence ID" value="EMT74606.1"/>
    <property type="molecule type" value="Genomic_DNA"/>
</dbReference>
<gene>
    <name evidence="7" type="ORF">FOC4_g10000730</name>
</gene>
<evidence type="ECO:0000313" key="8">
    <source>
        <dbReference type="Proteomes" id="UP000016929"/>
    </source>
</evidence>
<feature type="transmembrane region" description="Helical" evidence="6">
    <location>
        <begin position="250"/>
        <end position="275"/>
    </location>
</feature>
<dbReference type="HOGENOM" id="CLU_013661_4_1_1"/>
<dbReference type="Proteomes" id="UP000016929">
    <property type="component" value="Unassembled WGS sequence"/>
</dbReference>
<dbReference type="Pfam" id="PF13520">
    <property type="entry name" value="AA_permease_2"/>
    <property type="match status" value="2"/>
</dbReference>
<dbReference type="InterPro" id="IPR002293">
    <property type="entry name" value="AA/rel_permease1"/>
</dbReference>
<dbReference type="Gene3D" id="1.20.1740.10">
    <property type="entry name" value="Amino acid/polyamine transporter I"/>
    <property type="match status" value="1"/>
</dbReference>
<feature type="transmembrane region" description="Helical" evidence="6">
    <location>
        <begin position="164"/>
        <end position="189"/>
    </location>
</feature>
<feature type="region of interest" description="Disordered" evidence="5">
    <location>
        <begin position="1"/>
        <end position="26"/>
    </location>
</feature>
<feature type="transmembrane region" description="Helical" evidence="6">
    <location>
        <begin position="370"/>
        <end position="391"/>
    </location>
</feature>
<feature type="transmembrane region" description="Helical" evidence="6">
    <location>
        <begin position="121"/>
        <end position="152"/>
    </location>
</feature>
<comment type="subcellular location">
    <subcellularLocation>
        <location evidence="1">Membrane</location>
        <topology evidence="1">Multi-pass membrane protein</topology>
    </subcellularLocation>
</comment>
<dbReference type="AlphaFoldDB" id="N1S9L7"/>
<organism evidence="7 8">
    <name type="scientific">Fusarium oxysporum f. sp. cubense (strain race 4)</name>
    <name type="common">Panama disease fungus</name>
    <dbReference type="NCBI Taxonomy" id="2502994"/>
    <lineage>
        <taxon>Eukaryota</taxon>
        <taxon>Fungi</taxon>
        <taxon>Dikarya</taxon>
        <taxon>Ascomycota</taxon>
        <taxon>Pezizomycotina</taxon>
        <taxon>Sordariomycetes</taxon>
        <taxon>Hypocreomycetidae</taxon>
        <taxon>Hypocreales</taxon>
        <taxon>Nectriaceae</taxon>
        <taxon>Fusarium</taxon>
        <taxon>Fusarium oxysporum species complex</taxon>
    </lineage>
</organism>
<keyword evidence="4 6" id="KW-0472">Membrane</keyword>
<evidence type="ECO:0000313" key="7">
    <source>
        <dbReference type="EMBL" id="EMT74606.1"/>
    </source>
</evidence>
<evidence type="ECO:0000256" key="1">
    <source>
        <dbReference type="ARBA" id="ARBA00004141"/>
    </source>
</evidence>
<proteinExistence type="predicted"/>
<reference evidence="8" key="2">
    <citation type="journal article" date="2014" name="PLoS ONE">
        <title>Genome and Transcriptome Analysis of the Fungal Pathogen Fusarium oxysporum f. sp. cubense Causing Banana Vascular Wilt Disease.</title>
        <authorList>
            <person name="Guo L."/>
            <person name="Han L."/>
            <person name="Yang L."/>
            <person name="Zeng H."/>
            <person name="Fan D."/>
            <person name="Zhu Y."/>
            <person name="Feng Y."/>
            <person name="Wang G."/>
            <person name="Peng C."/>
            <person name="Jiang X."/>
            <person name="Zhou D."/>
            <person name="Ni P."/>
            <person name="Liang C."/>
            <person name="Liu L."/>
            <person name="Wang J."/>
            <person name="Mao C."/>
            <person name="Fang X."/>
            <person name="Peng M."/>
            <person name="Huang J."/>
        </authorList>
    </citation>
    <scope>NUCLEOTIDE SEQUENCE [LARGE SCALE GENOMIC DNA]</scope>
    <source>
        <strain evidence="8">race 4</strain>
    </source>
</reference>
<dbReference type="OrthoDB" id="5982228at2759"/>
<keyword evidence="2 6" id="KW-0812">Transmembrane</keyword>
<evidence type="ECO:0000256" key="4">
    <source>
        <dbReference type="ARBA" id="ARBA00023136"/>
    </source>
</evidence>
<keyword evidence="3 6" id="KW-1133">Transmembrane helix</keyword>
<feature type="transmembrane region" description="Helical" evidence="6">
    <location>
        <begin position="403"/>
        <end position="423"/>
    </location>
</feature>
<sequence length="460" mass="50230">MADRKETQAFDGLRHDDISDERPDNGSTIDAQNFAYSEDRKIGITGAVFLILNKMIGTGIFSTPSSIFAATGSVGISLMLWVIGGFLTFCGLSVFLEFGLAIPRSGGEKNYLERVYRRPRYLATCVLASQMILLGFSSARGIAVTCVTFAVLMHSVTPKWGIRLFNVLGVFKVVILLFIVFSGFAALAGHRRVPNPHNFDNAFRIEDGDGYGGGGAYAYSNALLNIIYSYKGWENANYVVSELKHPKKTLAIAAPIAIGGVTILYVLANVAYFAAIPKSDLAKSEVIVAGLFFRNIFGESAAARSLPAFVALSNLGNVLAVSFAHARLNQELAKEGMLPFSRFWASNKPFNAPASAASCSENWSSPWHTYLPISIIYLLANVFLALVPFIPPDGDWNADGYPYYVFPVVGVGVLILGGVYWSFWTKILPRIGGYKVVADRTFDDSGVETVRYRKVPVKRD</sequence>
<keyword evidence="8" id="KW-1185">Reference proteome</keyword>
<evidence type="ECO:0000256" key="3">
    <source>
        <dbReference type="ARBA" id="ARBA00022989"/>
    </source>
</evidence>
<evidence type="ECO:0000256" key="6">
    <source>
        <dbReference type="SAM" id="Phobius"/>
    </source>
</evidence>
<name>N1S9L7_FUSC4</name>
<reference evidence="8" key="1">
    <citation type="submission" date="2012-09" db="EMBL/GenBank/DDBJ databases">
        <title>Genome sequencing and comparative transcriptomics of race 1 and race 4 of banana pathogen: Fusarium oxysporum f. sp. cubense.</title>
        <authorList>
            <person name="Fang X."/>
            <person name="Huang J."/>
        </authorList>
    </citation>
    <scope>NUCLEOTIDE SEQUENCE [LARGE SCALE GENOMIC DNA]</scope>
    <source>
        <strain evidence="8">race 4</strain>
    </source>
</reference>
<feature type="transmembrane region" description="Helical" evidence="6">
    <location>
        <begin position="210"/>
        <end position="230"/>
    </location>
</feature>
<dbReference type="PANTHER" id="PTHR11785:SF382">
    <property type="entry name" value="LOW-AFFINITY METHIONINE PERMEASE"/>
    <property type="match status" value="1"/>
</dbReference>
<dbReference type="GO" id="GO:0016020">
    <property type="term" value="C:membrane"/>
    <property type="evidence" value="ECO:0007669"/>
    <property type="project" value="UniProtKB-SubCell"/>
</dbReference>
<dbReference type="STRING" id="1229665.N1S9L7"/>
<evidence type="ECO:0000256" key="2">
    <source>
        <dbReference type="ARBA" id="ARBA00022692"/>
    </source>
</evidence>
<accession>N1S9L7</accession>
<feature type="compositionally biased region" description="Basic and acidic residues" evidence="5">
    <location>
        <begin position="1"/>
        <end position="24"/>
    </location>
</feature>
<feature type="transmembrane region" description="Helical" evidence="6">
    <location>
        <begin position="67"/>
        <end position="100"/>
    </location>
</feature>
<dbReference type="PANTHER" id="PTHR11785">
    <property type="entry name" value="AMINO ACID TRANSPORTER"/>
    <property type="match status" value="1"/>
</dbReference>
<feature type="transmembrane region" description="Helical" evidence="6">
    <location>
        <begin position="42"/>
        <end position="61"/>
    </location>
</feature>
<dbReference type="GO" id="GO:0015179">
    <property type="term" value="F:L-amino acid transmembrane transporter activity"/>
    <property type="evidence" value="ECO:0007669"/>
    <property type="project" value="TreeGrafter"/>
</dbReference>
<dbReference type="InterPro" id="IPR050598">
    <property type="entry name" value="AminoAcid_Transporter"/>
</dbReference>